<accession>A0A9D1CWR4</accession>
<feature type="transmembrane region" description="Helical" evidence="1">
    <location>
        <begin position="274"/>
        <end position="293"/>
    </location>
</feature>
<name>A0A9D1CWR4_9FIRM</name>
<protein>
    <submittedName>
        <fullName evidence="2">Uncharacterized protein</fullName>
    </submittedName>
</protein>
<keyword evidence="1" id="KW-0812">Transmembrane</keyword>
<evidence type="ECO:0000313" key="2">
    <source>
        <dbReference type="EMBL" id="HIQ82534.1"/>
    </source>
</evidence>
<feature type="transmembrane region" description="Helical" evidence="1">
    <location>
        <begin position="302"/>
        <end position="321"/>
    </location>
</feature>
<dbReference type="AlphaFoldDB" id="A0A9D1CWR4"/>
<comment type="caution">
    <text evidence="2">The sequence shown here is derived from an EMBL/GenBank/DDBJ whole genome shotgun (WGS) entry which is preliminary data.</text>
</comment>
<feature type="transmembrane region" description="Helical" evidence="1">
    <location>
        <begin position="176"/>
        <end position="198"/>
    </location>
</feature>
<evidence type="ECO:0000256" key="1">
    <source>
        <dbReference type="SAM" id="Phobius"/>
    </source>
</evidence>
<reference evidence="2" key="1">
    <citation type="submission" date="2020-10" db="EMBL/GenBank/DDBJ databases">
        <authorList>
            <person name="Gilroy R."/>
        </authorList>
    </citation>
    <scope>NUCLEOTIDE SEQUENCE</scope>
    <source>
        <strain evidence="2">ChiSjej6B24-2974</strain>
    </source>
</reference>
<feature type="transmembrane region" description="Helical" evidence="1">
    <location>
        <begin position="147"/>
        <end position="169"/>
    </location>
</feature>
<proteinExistence type="predicted"/>
<evidence type="ECO:0000313" key="3">
    <source>
        <dbReference type="Proteomes" id="UP000824260"/>
    </source>
</evidence>
<feature type="transmembrane region" description="Helical" evidence="1">
    <location>
        <begin position="210"/>
        <end position="228"/>
    </location>
</feature>
<gene>
    <name evidence="2" type="ORF">IAA52_05470</name>
</gene>
<organism evidence="2 3">
    <name type="scientific">Candidatus Pullichristensenella stercorigallinarum</name>
    <dbReference type="NCBI Taxonomy" id="2840909"/>
    <lineage>
        <taxon>Bacteria</taxon>
        <taxon>Bacillati</taxon>
        <taxon>Bacillota</taxon>
        <taxon>Clostridia</taxon>
        <taxon>Candidatus Pullichristensenella</taxon>
    </lineage>
</organism>
<reference evidence="2" key="2">
    <citation type="journal article" date="2021" name="PeerJ">
        <title>Extensive microbial diversity within the chicken gut microbiome revealed by metagenomics and culture.</title>
        <authorList>
            <person name="Gilroy R."/>
            <person name="Ravi A."/>
            <person name="Getino M."/>
            <person name="Pursley I."/>
            <person name="Horton D.L."/>
            <person name="Alikhan N.F."/>
            <person name="Baker D."/>
            <person name="Gharbi K."/>
            <person name="Hall N."/>
            <person name="Watson M."/>
            <person name="Adriaenssens E.M."/>
            <person name="Foster-Nyarko E."/>
            <person name="Jarju S."/>
            <person name="Secka A."/>
            <person name="Antonio M."/>
            <person name="Oren A."/>
            <person name="Chaudhuri R.R."/>
            <person name="La Ragione R."/>
            <person name="Hildebrand F."/>
            <person name="Pallen M.J."/>
        </authorList>
    </citation>
    <scope>NUCLEOTIDE SEQUENCE</scope>
    <source>
        <strain evidence="2">ChiSjej6B24-2974</strain>
    </source>
</reference>
<keyword evidence="1" id="KW-1133">Transmembrane helix</keyword>
<sequence>MFTVRDGERRELAANGLGGFSGDVGPGEVFHFSRALTEAVDAPTLQLNPYSLAVAVFLDGELLYSDGQQQGAAIGDIELTELGWTRSAPVLVSLPEDYLGRELTIAQNAGAGELDAATGQFMVYPCAVSLSCGYAYESGLIAGSFRAAIPATLLLAAGLFLLAAFAVGAWRGRWNWPLFCAALFVFLWMASLLASTAFFSVYHPAMRGNSAYLCRCFALSALLAFLASRAKRLRALPWTLAALNAACSALTLGIELSHDVYTDSLSLFLRDMPFQLTGFAGLIAAMVCAWVFWRKEGWFYRLFAWLTAVGLAAMLLYAVLFNGRAVLEQLELAFVNRSLAYFLWPLMSLAVTAAVIAAIAELAAQELERRVEARQIAQRDAMALDSYESMRAQHEQVMMLRHDMNRHLHVLRQLTGGGRRAIVSGRVDWPERKDSRHFAEREPDD</sequence>
<feature type="transmembrane region" description="Helical" evidence="1">
    <location>
        <begin position="235"/>
        <end position="254"/>
    </location>
</feature>
<dbReference type="Proteomes" id="UP000824260">
    <property type="component" value="Unassembled WGS sequence"/>
</dbReference>
<keyword evidence="1" id="KW-0472">Membrane</keyword>
<feature type="transmembrane region" description="Helical" evidence="1">
    <location>
        <begin position="341"/>
        <end position="364"/>
    </location>
</feature>
<dbReference type="EMBL" id="DVFZ01000052">
    <property type="protein sequence ID" value="HIQ82534.1"/>
    <property type="molecule type" value="Genomic_DNA"/>
</dbReference>